<feature type="transmembrane region" description="Helical" evidence="1">
    <location>
        <begin position="226"/>
        <end position="251"/>
    </location>
</feature>
<proteinExistence type="predicted"/>
<organism evidence="2 3">
    <name type="scientific">Maricaulis maris</name>
    <dbReference type="NCBI Taxonomy" id="74318"/>
    <lineage>
        <taxon>Bacteria</taxon>
        <taxon>Pseudomonadati</taxon>
        <taxon>Pseudomonadota</taxon>
        <taxon>Alphaproteobacteria</taxon>
        <taxon>Maricaulales</taxon>
        <taxon>Maricaulaceae</taxon>
        <taxon>Maricaulis</taxon>
    </lineage>
</organism>
<dbReference type="EMBL" id="RBIM01000008">
    <property type="protein sequence ID" value="RKQ94225.1"/>
    <property type="molecule type" value="Genomic_DNA"/>
</dbReference>
<dbReference type="InterPro" id="IPR004513">
    <property type="entry name" value="FtsX"/>
</dbReference>
<reference evidence="2 3" key="1">
    <citation type="submission" date="2018-10" db="EMBL/GenBank/DDBJ databases">
        <title>Genomic Encyclopedia of Type Strains, Phase IV (KMG-IV): sequencing the most valuable type-strain genomes for metagenomic binning, comparative biology and taxonomic classification.</title>
        <authorList>
            <person name="Goeker M."/>
        </authorList>
    </citation>
    <scope>NUCLEOTIDE SEQUENCE [LARGE SCALE GENOMIC DNA]</scope>
    <source>
        <strain evidence="2 3">DSM 4734</strain>
    </source>
</reference>
<evidence type="ECO:0000256" key="1">
    <source>
        <dbReference type="SAM" id="Phobius"/>
    </source>
</evidence>
<evidence type="ECO:0000313" key="2">
    <source>
        <dbReference type="EMBL" id="RKQ94225.1"/>
    </source>
</evidence>
<evidence type="ECO:0000313" key="3">
    <source>
        <dbReference type="Proteomes" id="UP000273675"/>
    </source>
</evidence>
<dbReference type="GO" id="GO:0051301">
    <property type="term" value="P:cell division"/>
    <property type="evidence" value="ECO:0007669"/>
    <property type="project" value="UniProtKB-KW"/>
</dbReference>
<dbReference type="PANTHER" id="PTHR47755">
    <property type="entry name" value="CELL DIVISION PROTEIN FTSX"/>
    <property type="match status" value="1"/>
</dbReference>
<keyword evidence="1" id="KW-0472">Membrane</keyword>
<dbReference type="Proteomes" id="UP000273675">
    <property type="component" value="Unassembled WGS sequence"/>
</dbReference>
<dbReference type="GO" id="GO:0032153">
    <property type="term" value="C:cell division site"/>
    <property type="evidence" value="ECO:0007669"/>
    <property type="project" value="TreeGrafter"/>
</dbReference>
<dbReference type="PANTHER" id="PTHR47755:SF1">
    <property type="entry name" value="CELL DIVISION PROTEIN FTSX"/>
    <property type="match status" value="1"/>
</dbReference>
<feature type="transmembrane region" description="Helical" evidence="1">
    <location>
        <begin position="173"/>
        <end position="194"/>
    </location>
</feature>
<keyword evidence="1" id="KW-0812">Transmembrane</keyword>
<keyword evidence="2" id="KW-0132">Cell division</keyword>
<sequence length="301" mass="31273">MSSAIPKPPAGGNGRLLPPDAGRDRPLFVVAAILVFLACIAALGARGAWLQAQRWTTDLETSLTIQIRPVEGRDAEADAGRAAELAAALPGVERATSRGRDHALALLTPWLGEGNLPDDLPLPLLVDVRTRSGVQIDTAALQAQLDAEGMMARIDDHGRWSDAVRRAAGSAQALGLGLLALLAGAAAAVIAFAARASLAARLDVIDALHLCGAEDRFIAGLFQRRFFMLGLKAGVAGAVFAGLVSLLVSLGDAPADMAFFLPQWASDPFEFVLLAAAPILAGLTAAVSARLAVASDLRGRW</sequence>
<dbReference type="AlphaFoldDB" id="A0A495CY69"/>
<keyword evidence="1" id="KW-1133">Transmembrane helix</keyword>
<accession>A0A495CY69</accession>
<dbReference type="GO" id="GO:0016020">
    <property type="term" value="C:membrane"/>
    <property type="evidence" value="ECO:0007669"/>
    <property type="project" value="InterPro"/>
</dbReference>
<keyword evidence="2" id="KW-0131">Cell cycle</keyword>
<dbReference type="OrthoDB" id="9814843at2"/>
<comment type="caution">
    <text evidence="2">The sequence shown here is derived from an EMBL/GenBank/DDBJ whole genome shotgun (WGS) entry which is preliminary data.</text>
</comment>
<gene>
    <name evidence="2" type="ORF">C7435_3199</name>
</gene>
<dbReference type="RefSeq" id="WP_121212439.1">
    <property type="nucleotide sequence ID" value="NZ_RBIM01000008.1"/>
</dbReference>
<feature type="transmembrane region" description="Helical" evidence="1">
    <location>
        <begin position="271"/>
        <end position="293"/>
    </location>
</feature>
<name>A0A495CY69_9PROT</name>
<feature type="transmembrane region" description="Helical" evidence="1">
    <location>
        <begin position="27"/>
        <end position="49"/>
    </location>
</feature>
<protein>
    <submittedName>
        <fullName evidence="2">Cell division transport system permease protein</fullName>
    </submittedName>
</protein>